<dbReference type="InterPro" id="IPR051540">
    <property type="entry name" value="S-2-haloacid_dehalogenase"/>
</dbReference>
<dbReference type="InterPro" id="IPR036412">
    <property type="entry name" value="HAD-like_sf"/>
</dbReference>
<organism evidence="3 4">
    <name type="scientific">Pleurostoma richardsiae</name>
    <dbReference type="NCBI Taxonomy" id="41990"/>
    <lineage>
        <taxon>Eukaryota</taxon>
        <taxon>Fungi</taxon>
        <taxon>Dikarya</taxon>
        <taxon>Ascomycota</taxon>
        <taxon>Pezizomycotina</taxon>
        <taxon>Sordariomycetes</taxon>
        <taxon>Sordariomycetidae</taxon>
        <taxon>Calosphaeriales</taxon>
        <taxon>Pleurostomataceae</taxon>
        <taxon>Pleurostoma</taxon>
    </lineage>
</organism>
<dbReference type="PRINTS" id="PR00413">
    <property type="entry name" value="HADHALOGNASE"/>
</dbReference>
<dbReference type="GO" id="GO:0016791">
    <property type="term" value="F:phosphatase activity"/>
    <property type="evidence" value="ECO:0007669"/>
    <property type="project" value="UniProtKB-ARBA"/>
</dbReference>
<dbReference type="InterPro" id="IPR006328">
    <property type="entry name" value="2-HAD"/>
</dbReference>
<evidence type="ECO:0000256" key="2">
    <source>
        <dbReference type="ARBA" id="ARBA00022801"/>
    </source>
</evidence>
<dbReference type="GO" id="GO:0019120">
    <property type="term" value="F:hydrolase activity, acting on acid halide bonds, in C-halide compounds"/>
    <property type="evidence" value="ECO:0007669"/>
    <property type="project" value="InterPro"/>
</dbReference>
<dbReference type="InterPro" id="IPR023214">
    <property type="entry name" value="HAD_sf"/>
</dbReference>
<dbReference type="SFLD" id="SFLDS00003">
    <property type="entry name" value="Haloacid_Dehalogenase"/>
    <property type="match status" value="1"/>
</dbReference>
<reference evidence="3" key="1">
    <citation type="submission" date="2022-07" db="EMBL/GenBank/DDBJ databases">
        <title>Fungi with potential for degradation of polypropylene.</title>
        <authorList>
            <person name="Gostincar C."/>
        </authorList>
    </citation>
    <scope>NUCLEOTIDE SEQUENCE</scope>
    <source>
        <strain evidence="3">EXF-13308</strain>
    </source>
</reference>
<dbReference type="PANTHER" id="PTHR43316">
    <property type="entry name" value="HYDROLASE, HALOACID DELAHOGENASE-RELATED"/>
    <property type="match status" value="1"/>
</dbReference>
<dbReference type="AlphaFoldDB" id="A0AA38RES8"/>
<dbReference type="SFLD" id="SFLDG01129">
    <property type="entry name" value="C1.5:_HAD__Beta-PGM__Phosphata"/>
    <property type="match status" value="1"/>
</dbReference>
<proteinExistence type="inferred from homology"/>
<dbReference type="SUPFAM" id="SSF56784">
    <property type="entry name" value="HAD-like"/>
    <property type="match status" value="1"/>
</dbReference>
<sequence length="248" mass="26563">MAGKTVIAFDLYGTLLSTESIAKELEERIGDADKAKSVAALWRRYQLEYTWRINSMAKGIYRTFSEITKGALQHAVAELGLAQSVSSEDSEQLMKAYDSLRVFPEVPKALDEVKSHPAIEPYIFSNGTDAMVGASLNLSPELASHKGLFKSLITVEDVQAFKPDMGVYGDLLNKVGKAGSAGDVWLVTANPFDIVGARAAGLQAAWVDRAGTGWVDRLGNVIGGLQPTVVVQGVDEAVAEIIRSSSSG</sequence>
<dbReference type="PANTHER" id="PTHR43316:SF3">
    <property type="entry name" value="HALOACID DEHALOGENASE, TYPE II (AFU_ORTHOLOGUE AFUA_2G07750)-RELATED"/>
    <property type="match status" value="1"/>
</dbReference>
<dbReference type="EMBL" id="JANBVO010000012">
    <property type="protein sequence ID" value="KAJ9148496.1"/>
    <property type="molecule type" value="Genomic_DNA"/>
</dbReference>
<dbReference type="InterPro" id="IPR006439">
    <property type="entry name" value="HAD-SF_hydro_IA"/>
</dbReference>
<dbReference type="NCBIfam" id="TIGR01493">
    <property type="entry name" value="HAD-SF-IA-v2"/>
    <property type="match status" value="1"/>
</dbReference>
<dbReference type="InterPro" id="IPR023198">
    <property type="entry name" value="PGP-like_dom2"/>
</dbReference>
<comment type="caution">
    <text evidence="3">The sequence shown here is derived from an EMBL/GenBank/DDBJ whole genome shotgun (WGS) entry which is preliminary data.</text>
</comment>
<accession>A0AA38RES8</accession>
<evidence type="ECO:0000313" key="4">
    <source>
        <dbReference type="Proteomes" id="UP001174694"/>
    </source>
</evidence>
<comment type="similarity">
    <text evidence="1">Belongs to the HAD-like hydrolase superfamily. S-2-haloalkanoic acid dehalogenase family.</text>
</comment>
<gene>
    <name evidence="3" type="ORF">NKR23_g4791</name>
</gene>
<dbReference type="Proteomes" id="UP001174694">
    <property type="component" value="Unassembled WGS sequence"/>
</dbReference>
<dbReference type="NCBIfam" id="TIGR01428">
    <property type="entry name" value="HAD_type_II"/>
    <property type="match status" value="1"/>
</dbReference>
<evidence type="ECO:0000313" key="3">
    <source>
        <dbReference type="EMBL" id="KAJ9148496.1"/>
    </source>
</evidence>
<dbReference type="Gene3D" id="1.10.150.240">
    <property type="entry name" value="Putative phosphatase, domain 2"/>
    <property type="match status" value="1"/>
</dbReference>
<keyword evidence="4" id="KW-1185">Reference proteome</keyword>
<dbReference type="Pfam" id="PF00702">
    <property type="entry name" value="Hydrolase"/>
    <property type="match status" value="1"/>
</dbReference>
<keyword evidence="2" id="KW-0378">Hydrolase</keyword>
<name>A0AA38RES8_9PEZI</name>
<dbReference type="Gene3D" id="3.40.50.1000">
    <property type="entry name" value="HAD superfamily/HAD-like"/>
    <property type="match status" value="1"/>
</dbReference>
<evidence type="ECO:0000256" key="1">
    <source>
        <dbReference type="ARBA" id="ARBA00008106"/>
    </source>
</evidence>
<protein>
    <submittedName>
        <fullName evidence="3">Haloacid dehalogenase</fullName>
    </submittedName>
</protein>